<dbReference type="SMART" id="SM01043">
    <property type="entry name" value="BTAD"/>
    <property type="match status" value="1"/>
</dbReference>
<protein>
    <submittedName>
        <fullName evidence="2">AAA family ATPase</fullName>
    </submittedName>
</protein>
<dbReference type="SUPFAM" id="SSF48452">
    <property type="entry name" value="TPR-like"/>
    <property type="match status" value="2"/>
</dbReference>
<dbReference type="InterPro" id="IPR051677">
    <property type="entry name" value="AfsR-DnrI-RedD_regulator"/>
</dbReference>
<dbReference type="SUPFAM" id="SSF52540">
    <property type="entry name" value="P-loop containing nucleoside triphosphate hydrolases"/>
    <property type="match status" value="1"/>
</dbReference>
<dbReference type="Proteomes" id="UP001589667">
    <property type="component" value="Unassembled WGS sequence"/>
</dbReference>
<sequence length="1118" mass="118653">MASATDATADAGDASAAPRLRLHLLGGFRATRDGGVQPPDQWARPSARTLVKLLAVVPDHRMHRDELIAVCWPDASPEAAARSLGVALHAARRALEPELAARRPSSYLTSDGTLLRLDPGAVWIDAEAADRLAASALDAGGIPELAAAAEALADELLPEDRYATWAEPLRNRLAQARLRILLQLGDALFDAERAEDAIAVAREVLVEHPAEERAHRAIMRAYLSLGLRRQAIHQYHACREALDEELGVRPGPQTEQLHQRALEAPGSAVRAADDTVLPPPALRIAPTTPVRGRADAIARLGASGAPGVLLVAGEAGIGKTRIVAEAARAALENGAIVLWGAGHDTEGQAPYGAVVEALDGWLSGRSAVERARVGGEYPELAGLLPSLGTTSPELQRSPDDERRRLFQAVAALLEDLAGSAPVLLVLDDLHAADLGTLQLLVSLARRATTSRSPWRAIATLRDDELASGDPRRAVLDALERDGLATTLTVPRLDRADCLALATDIAGADASERVWELSLGHPLFAIELARESEASFGDRPQTSTGVRQLVAARLARLPMAARRVAEVVATAGGEAAIAEVVDVATTVLHPPLSTGETAEAVDAALGSAVLFERDVVIDGRPVPGLVFQHPLVRLTTYDELSAVRRQVLHSAYADVVLRRRPHAVDALATHLVRADDPRATTYLRRAAERAASLSANDTADLYYTELISRLDAVSAEAAWVRLDRSIVLQRTGRFDEARAVLGDALGELRRRGDQDGVILATARIAEVVISTAAPQEALSVLDADPVTNDTGALAATSHHLAHTRALLVTGRYADAVEFARRALDVAQRTTEPARRGLFARALQYQAVSLALDGRIAEAGPVADEALPHAEAYGDPQILASVLSVQREQARRSGRLSEAFATGRRALELAARSGERLSLAFEQANLAELHLLVDEIDEAEALAEAAVAAPADEAGLSTPYALVALARVRMRRHEDPLPLLDRAQGVAEESSDRQALDEVGQTRAEWLVDIGEHDEALRVLAALPHHSATTVAQAHLGLGDAVTAERIAAGESTRAAAHGERLAEVEARIVHAAALAMLGEDRLAENGFTAAEGLAAELPYPAGLTRLALTRASLSRASDG</sequence>
<name>A0ABV5SPB6_9MICO</name>
<reference evidence="2 3" key="1">
    <citation type="submission" date="2024-09" db="EMBL/GenBank/DDBJ databases">
        <authorList>
            <person name="Sun Q."/>
            <person name="Mori K."/>
        </authorList>
    </citation>
    <scope>NUCLEOTIDE SEQUENCE [LARGE SCALE GENOMIC DNA]</scope>
    <source>
        <strain evidence="2 3">JCM 14321</strain>
    </source>
</reference>
<proteinExistence type="predicted"/>
<evidence type="ECO:0000259" key="1">
    <source>
        <dbReference type="SMART" id="SM01043"/>
    </source>
</evidence>
<dbReference type="InterPro" id="IPR041664">
    <property type="entry name" value="AAA_16"/>
</dbReference>
<comment type="caution">
    <text evidence="2">The sequence shown here is derived from an EMBL/GenBank/DDBJ whole genome shotgun (WGS) entry which is preliminary data.</text>
</comment>
<dbReference type="InterPro" id="IPR011990">
    <property type="entry name" value="TPR-like_helical_dom_sf"/>
</dbReference>
<dbReference type="InterPro" id="IPR016032">
    <property type="entry name" value="Sig_transdc_resp-reg_C-effctor"/>
</dbReference>
<dbReference type="Gene3D" id="1.10.10.10">
    <property type="entry name" value="Winged helix-like DNA-binding domain superfamily/Winged helix DNA-binding domain"/>
    <property type="match status" value="1"/>
</dbReference>
<organism evidence="2 3">
    <name type="scientific">Agromyces lapidis</name>
    <dbReference type="NCBI Taxonomy" id="279574"/>
    <lineage>
        <taxon>Bacteria</taxon>
        <taxon>Bacillati</taxon>
        <taxon>Actinomycetota</taxon>
        <taxon>Actinomycetes</taxon>
        <taxon>Micrococcales</taxon>
        <taxon>Microbacteriaceae</taxon>
        <taxon>Agromyces</taxon>
    </lineage>
</organism>
<gene>
    <name evidence="2" type="ORF">ACFFQV_07580</name>
</gene>
<evidence type="ECO:0000313" key="2">
    <source>
        <dbReference type="EMBL" id="MFB9642147.1"/>
    </source>
</evidence>
<dbReference type="PANTHER" id="PTHR35807:SF2">
    <property type="entry name" value="TRANSCRIPTIONAL ACTIVATOR DOMAIN"/>
    <property type="match status" value="1"/>
</dbReference>
<feature type="domain" description="Bacterial transcriptional activator" evidence="1">
    <location>
        <begin position="124"/>
        <end position="262"/>
    </location>
</feature>
<dbReference type="InterPro" id="IPR005158">
    <property type="entry name" value="BTAD"/>
</dbReference>
<keyword evidence="3" id="KW-1185">Reference proteome</keyword>
<accession>A0ABV5SPB6</accession>
<dbReference type="Gene3D" id="1.25.40.10">
    <property type="entry name" value="Tetratricopeptide repeat domain"/>
    <property type="match status" value="3"/>
</dbReference>
<dbReference type="Pfam" id="PF03704">
    <property type="entry name" value="BTAD"/>
    <property type="match status" value="1"/>
</dbReference>
<dbReference type="SUPFAM" id="SSF46894">
    <property type="entry name" value="C-terminal effector domain of the bipartite response regulators"/>
    <property type="match status" value="1"/>
</dbReference>
<dbReference type="Pfam" id="PF13191">
    <property type="entry name" value="AAA_16"/>
    <property type="match status" value="1"/>
</dbReference>
<dbReference type="InterPro" id="IPR036388">
    <property type="entry name" value="WH-like_DNA-bd_sf"/>
</dbReference>
<dbReference type="InterPro" id="IPR027417">
    <property type="entry name" value="P-loop_NTPase"/>
</dbReference>
<evidence type="ECO:0000313" key="3">
    <source>
        <dbReference type="Proteomes" id="UP001589667"/>
    </source>
</evidence>
<dbReference type="EMBL" id="JBHMBL010000001">
    <property type="protein sequence ID" value="MFB9642147.1"/>
    <property type="molecule type" value="Genomic_DNA"/>
</dbReference>
<dbReference type="PANTHER" id="PTHR35807">
    <property type="entry name" value="TRANSCRIPTIONAL REGULATOR REDD-RELATED"/>
    <property type="match status" value="1"/>
</dbReference>
<dbReference type="RefSeq" id="WP_157424887.1">
    <property type="nucleotide sequence ID" value="NZ_BAAANI010000007.1"/>
</dbReference>